<dbReference type="InterPro" id="IPR013830">
    <property type="entry name" value="SGNH_hydro"/>
</dbReference>
<dbReference type="EMBL" id="BJYT01000010">
    <property type="protein sequence ID" value="GEO10298.1"/>
    <property type="molecule type" value="Genomic_DNA"/>
</dbReference>
<reference evidence="2 3" key="1">
    <citation type="submission" date="2019-07" db="EMBL/GenBank/DDBJ databases">
        <title>Whole genome shotgun sequence of Segetibacter aerophilus NBRC 106135.</title>
        <authorList>
            <person name="Hosoyama A."/>
            <person name="Uohara A."/>
            <person name="Ohji S."/>
            <person name="Ichikawa N."/>
        </authorList>
    </citation>
    <scope>NUCLEOTIDE SEQUENCE [LARGE SCALE GENOMIC DNA]</scope>
    <source>
        <strain evidence="2 3">NBRC 106135</strain>
    </source>
</reference>
<name>A0A512BEB8_9BACT</name>
<accession>A0A512BEB8</accession>
<dbReference type="SUPFAM" id="SSF52266">
    <property type="entry name" value="SGNH hydrolase"/>
    <property type="match status" value="1"/>
</dbReference>
<dbReference type="Pfam" id="PF13472">
    <property type="entry name" value="Lipase_GDSL_2"/>
    <property type="match status" value="1"/>
</dbReference>
<feature type="domain" description="SGNH hydrolase-type esterase" evidence="1">
    <location>
        <begin position="37"/>
        <end position="184"/>
    </location>
</feature>
<evidence type="ECO:0000313" key="2">
    <source>
        <dbReference type="EMBL" id="GEO10298.1"/>
    </source>
</evidence>
<proteinExistence type="predicted"/>
<evidence type="ECO:0000259" key="1">
    <source>
        <dbReference type="Pfam" id="PF13472"/>
    </source>
</evidence>
<dbReference type="InterPro" id="IPR036514">
    <property type="entry name" value="SGNH_hydro_sf"/>
</dbReference>
<dbReference type="GO" id="GO:0016788">
    <property type="term" value="F:hydrolase activity, acting on ester bonds"/>
    <property type="evidence" value="ECO:0007669"/>
    <property type="project" value="UniProtKB-ARBA"/>
</dbReference>
<gene>
    <name evidence="2" type="ORF">SAE01_27940</name>
</gene>
<dbReference type="RefSeq" id="WP_147204414.1">
    <property type="nucleotide sequence ID" value="NZ_BJYT01000010.1"/>
</dbReference>
<evidence type="ECO:0000313" key="3">
    <source>
        <dbReference type="Proteomes" id="UP000321513"/>
    </source>
</evidence>
<keyword evidence="3" id="KW-1185">Reference proteome</keyword>
<dbReference type="Gene3D" id="3.40.50.1110">
    <property type="entry name" value="SGNH hydrolase"/>
    <property type="match status" value="1"/>
</dbReference>
<dbReference type="OrthoDB" id="9790057at2"/>
<dbReference type="AlphaFoldDB" id="A0A512BEB8"/>
<comment type="caution">
    <text evidence="2">The sequence shown here is derived from an EMBL/GenBank/DDBJ whole genome shotgun (WGS) entry which is preliminary data.</text>
</comment>
<organism evidence="2 3">
    <name type="scientific">Segetibacter aerophilus</name>
    <dbReference type="NCBI Taxonomy" id="670293"/>
    <lineage>
        <taxon>Bacteria</taxon>
        <taxon>Pseudomonadati</taxon>
        <taxon>Bacteroidota</taxon>
        <taxon>Chitinophagia</taxon>
        <taxon>Chitinophagales</taxon>
        <taxon>Chitinophagaceae</taxon>
        <taxon>Segetibacter</taxon>
    </lineage>
</organism>
<dbReference type="Proteomes" id="UP000321513">
    <property type="component" value="Unassembled WGS sequence"/>
</dbReference>
<sequence>MQWYEEDVKAAIAERQGCRYDPKTIFYGSSSIRLWNKLYEDFEGFKPVNLGFGGSTLAACVWFFDRIVSPLKTPTKFILYAGDNDLGDGRHPEEVLIFFREFIVKLRQQYPAIAFYYISIKPSISRLEIIDRIIYTNKLIEEDINRRSDNGYYIDIFSKMLGKDGKPIATYFEDDGLHMNRDGYILWRETILNECLLTEKIH</sequence>
<protein>
    <recommendedName>
        <fullName evidence="1">SGNH hydrolase-type esterase domain-containing protein</fullName>
    </recommendedName>
</protein>